<evidence type="ECO:0000256" key="5">
    <source>
        <dbReference type="ARBA" id="ARBA00018512"/>
    </source>
</evidence>
<feature type="non-terminal residue" evidence="15">
    <location>
        <position position="1"/>
    </location>
</feature>
<keyword evidence="16" id="KW-1185">Reference proteome</keyword>
<evidence type="ECO:0000256" key="1">
    <source>
        <dbReference type="ARBA" id="ARBA00004477"/>
    </source>
</evidence>
<evidence type="ECO:0000256" key="12">
    <source>
        <dbReference type="ARBA" id="ARBA00044727"/>
    </source>
</evidence>
<proteinExistence type="inferred from homology"/>
<comment type="caution">
    <text evidence="15">The sequence shown here is derived from an EMBL/GenBank/DDBJ whole genome shotgun (WGS) entry which is preliminary data.</text>
</comment>
<dbReference type="GO" id="GO:0005789">
    <property type="term" value="C:endoplasmic reticulum membrane"/>
    <property type="evidence" value="ECO:0007669"/>
    <property type="project" value="UniProtKB-SubCell"/>
</dbReference>
<protein>
    <recommendedName>
        <fullName evidence="5">Dol-P-Glc:Glc(2)Man(9)GlcNAc(2)-PP-Dol alpha-1,2-glucosyltransferase</fullName>
        <ecNumber evidence="4">2.4.1.256</ecNumber>
    </recommendedName>
</protein>
<comment type="function">
    <text evidence="12">Dol-P-Glc:Glc(2)Man(9)GlcNAc(2)-PP-Dol alpha-1,2-glucosyltransferase that operates in the biosynthetic pathway of dolichol-linked oligosaccharides, the glycan precursors employed in protein asparagine (N)-glycosylation. The assembly of dolichol-linked oligosaccharides begins on the cytosolic side of the endoplasmic reticulum membrane and finishes in its lumen. The sequential addition of sugars to dolichol pyrophosphate produces dolichol-linked oligosaccharides containing fourteen sugars, including two GlcNAcs, nine mannoses and three glucoses. Once assembled, the oligosaccharide is transferred from the lipid to nascent proteins by oligosaccharyltransferases. In the lumen of the endoplasmic reticulum, adds the third and last glucose residue from dolichyl phosphate glucose (Dol-P-Glc) onto the lipid-linked oligosaccharide intermediate Glc(2)Man(9)GlcNAc(2)-PP-Dol to produce Glc(3)Man(9)GlcNAc(2)-PP-Dol.</text>
</comment>
<dbReference type="PANTHER" id="PTHR12989:SF10">
    <property type="entry name" value="DOL-P-GLC:GLC(2)MAN(9)GLCNAC(2)-PP-DOL ALPHA-1,2-GLUCOSYLTRANSFERASE-RELATED"/>
    <property type="match status" value="1"/>
</dbReference>
<sequence length="121" mass="13896">HYVFYLWRRVLDRTPTARYALAPAFAAAWALLLSGLRRRASRLWLLGFLACLVAQLLPAWLLELRYFTPGLYLAALRLEPPTRLQAAIMLAAFAAVNAVTMYLFLRRPYTFADGSVARFMW</sequence>
<feature type="transmembrane region" description="Helical" evidence="14">
    <location>
        <begin position="43"/>
        <end position="62"/>
    </location>
</feature>
<evidence type="ECO:0000313" key="15">
    <source>
        <dbReference type="EMBL" id="PNH01580.1"/>
    </source>
</evidence>
<evidence type="ECO:0000256" key="11">
    <source>
        <dbReference type="ARBA" id="ARBA00023136"/>
    </source>
</evidence>
<keyword evidence="11 14" id="KW-0472">Membrane</keyword>
<reference evidence="15 16" key="1">
    <citation type="journal article" date="2017" name="Mol. Biol. Evol.">
        <title>The 4-celled Tetrabaena socialis nuclear genome reveals the essential components for genetic control of cell number at the origin of multicellularity in the volvocine lineage.</title>
        <authorList>
            <person name="Featherston J."/>
            <person name="Arakaki Y."/>
            <person name="Hanschen E.R."/>
            <person name="Ferris P.J."/>
            <person name="Michod R.E."/>
            <person name="Olson B.J.S.C."/>
            <person name="Nozaki H."/>
            <person name="Durand P.M."/>
        </authorList>
    </citation>
    <scope>NUCLEOTIDE SEQUENCE [LARGE SCALE GENOMIC DNA]</scope>
    <source>
        <strain evidence="15 16">NIES-571</strain>
    </source>
</reference>
<evidence type="ECO:0000313" key="16">
    <source>
        <dbReference type="Proteomes" id="UP000236333"/>
    </source>
</evidence>
<comment type="subcellular location">
    <subcellularLocation>
        <location evidence="1">Endoplasmic reticulum membrane</location>
        <topology evidence="1">Multi-pass membrane protein</topology>
    </subcellularLocation>
</comment>
<evidence type="ECO:0000256" key="7">
    <source>
        <dbReference type="ARBA" id="ARBA00022679"/>
    </source>
</evidence>
<dbReference type="PANTHER" id="PTHR12989">
    <property type="entry name" value="ALPHA-1,2-GLUCOSYLTRANSFERASE ALG10"/>
    <property type="match status" value="1"/>
</dbReference>
<evidence type="ECO:0000256" key="13">
    <source>
        <dbReference type="ARBA" id="ARBA00048064"/>
    </source>
</evidence>
<comment type="similarity">
    <text evidence="3">Belongs to the ALG10 glucosyltransferase family.</text>
</comment>
<feature type="transmembrane region" description="Helical" evidence="14">
    <location>
        <begin position="16"/>
        <end position="36"/>
    </location>
</feature>
<dbReference type="OrthoDB" id="4769at2759"/>
<evidence type="ECO:0000256" key="14">
    <source>
        <dbReference type="SAM" id="Phobius"/>
    </source>
</evidence>
<keyword evidence="7 15" id="KW-0808">Transferase</keyword>
<name>A0A2J7ZMU8_9CHLO</name>
<keyword evidence="9" id="KW-0256">Endoplasmic reticulum</keyword>
<comment type="pathway">
    <text evidence="2">Protein modification; protein glycosylation.</text>
</comment>
<gene>
    <name evidence="15" type="ORF">TSOC_012522</name>
</gene>
<feature type="transmembrane region" description="Helical" evidence="14">
    <location>
        <begin position="82"/>
        <end position="105"/>
    </location>
</feature>
<dbReference type="AlphaFoldDB" id="A0A2J7ZMU8"/>
<dbReference type="Pfam" id="PF04922">
    <property type="entry name" value="DIE2_ALG10"/>
    <property type="match status" value="1"/>
</dbReference>
<comment type="catalytic activity">
    <reaction evidence="13">
        <text>an alpha-D-Glc-(1-&gt;3)-alpha-D-Glc-(1-&gt;3)-alpha-D-Man-(1-&gt;2)-alpha-D-Man-(1-&gt;2)-alpha-D-Man-(1-&gt;3)-[alpha-D-Man-(1-&gt;2)-alpha-D-Man-(1-&gt;3)-[alpha-D-Man-(1-&gt;2)-alpha-D-Man-(1-&gt;6)]-alpha-D-Man-(1-&gt;6)]-beta-D-Man-(1-&gt;4)-beta-D-GlcNAc-(1-&gt;4)-alpha-D-GlcNAc-diphospho-di-trans,poly-cis-dolichol + a di-trans,poly-cis-dolichyl beta-D-glucosyl phosphate = a alpha-D-Glc-(1-&gt;2)-alpha-D-Glc-(1-&gt;3)-alpha-D-Glc-(1-&gt;3)-alpha-D-Man-(1-&gt;2)-alpha-D-Man-(1-&gt;2)-alpha-D-Man-(1-&gt;3)-[alpha-D-Man-(1-&gt;2)-alpha-D-Man-(1-&gt;3)-[alpha-D-Man-(1-&gt;2)-alpha-D-Man-(1-&gt;6)]-alpha-D-Man-(1-&gt;6)]-beta-D-Man-(1-&gt;4)-beta-D-GlcNAc-(1-&gt;4)-alpha-D-GlcNAc-diphospho-di-trans,poly-cis-dolichol + a di-trans,poly-cis-dolichyl phosphate + H(+)</text>
        <dbReference type="Rhea" id="RHEA:29543"/>
        <dbReference type="Rhea" id="RHEA-COMP:19498"/>
        <dbReference type="Rhea" id="RHEA-COMP:19502"/>
        <dbReference type="Rhea" id="RHEA-COMP:19512"/>
        <dbReference type="Rhea" id="RHEA-COMP:19522"/>
        <dbReference type="ChEBI" id="CHEBI:15378"/>
        <dbReference type="ChEBI" id="CHEBI:57525"/>
        <dbReference type="ChEBI" id="CHEBI:57683"/>
        <dbReference type="ChEBI" id="CHEBI:132522"/>
        <dbReference type="ChEBI" id="CHEBI:132523"/>
        <dbReference type="EC" id="2.4.1.256"/>
    </reaction>
    <physiologicalReaction direction="left-to-right" evidence="13">
        <dbReference type="Rhea" id="RHEA:29544"/>
    </physiologicalReaction>
</comment>
<dbReference type="InterPro" id="IPR016900">
    <property type="entry name" value="Alg10"/>
</dbReference>
<evidence type="ECO:0000256" key="8">
    <source>
        <dbReference type="ARBA" id="ARBA00022692"/>
    </source>
</evidence>
<dbReference type="EMBL" id="PGGS01000849">
    <property type="protein sequence ID" value="PNH01580.1"/>
    <property type="molecule type" value="Genomic_DNA"/>
</dbReference>
<evidence type="ECO:0000256" key="2">
    <source>
        <dbReference type="ARBA" id="ARBA00004922"/>
    </source>
</evidence>
<dbReference type="GO" id="GO:0106073">
    <property type="term" value="F:dolichyl pyrophosphate Glc2Man9GlcNAc2 alpha-1,2-glucosyltransferase activity"/>
    <property type="evidence" value="ECO:0007669"/>
    <property type="project" value="UniProtKB-EC"/>
</dbReference>
<evidence type="ECO:0000256" key="6">
    <source>
        <dbReference type="ARBA" id="ARBA00022676"/>
    </source>
</evidence>
<keyword evidence="6" id="KW-0328">Glycosyltransferase</keyword>
<organism evidence="15 16">
    <name type="scientific">Tetrabaena socialis</name>
    <dbReference type="NCBI Taxonomy" id="47790"/>
    <lineage>
        <taxon>Eukaryota</taxon>
        <taxon>Viridiplantae</taxon>
        <taxon>Chlorophyta</taxon>
        <taxon>core chlorophytes</taxon>
        <taxon>Chlorophyceae</taxon>
        <taxon>CS clade</taxon>
        <taxon>Chlamydomonadales</taxon>
        <taxon>Tetrabaenaceae</taxon>
        <taxon>Tetrabaena</taxon>
    </lineage>
</organism>
<keyword evidence="10 14" id="KW-1133">Transmembrane helix</keyword>
<evidence type="ECO:0000256" key="10">
    <source>
        <dbReference type="ARBA" id="ARBA00022989"/>
    </source>
</evidence>
<accession>A0A2J7ZMU8</accession>
<evidence type="ECO:0000256" key="4">
    <source>
        <dbReference type="ARBA" id="ARBA00011967"/>
    </source>
</evidence>
<dbReference type="EC" id="2.4.1.256" evidence="4"/>
<keyword evidence="8 14" id="KW-0812">Transmembrane</keyword>
<evidence type="ECO:0000256" key="9">
    <source>
        <dbReference type="ARBA" id="ARBA00022824"/>
    </source>
</evidence>
<dbReference type="Proteomes" id="UP000236333">
    <property type="component" value="Unassembled WGS sequence"/>
</dbReference>
<dbReference type="GO" id="GO:0006488">
    <property type="term" value="P:dolichol-linked oligosaccharide biosynthetic process"/>
    <property type="evidence" value="ECO:0007669"/>
    <property type="project" value="InterPro"/>
</dbReference>
<evidence type="ECO:0000256" key="3">
    <source>
        <dbReference type="ARBA" id="ARBA00010600"/>
    </source>
</evidence>